<dbReference type="Pfam" id="PF09905">
    <property type="entry name" value="VF530"/>
    <property type="match status" value="1"/>
</dbReference>
<keyword evidence="2" id="KW-0238">DNA-binding</keyword>
<keyword evidence="3" id="KW-1185">Reference proteome</keyword>
<sequence>MIEMQQNNPLHGLKLELLLSELVDFYGWKILYAALKLECFNTNPTLESSLKFLKKTEWAREKLENFYLYRFKRMPKASAAQYELKPRERGFAAGIVPRNPMVLTLESIAQMQAKASADYEALSGFNKSGANKSNRGDSGFNKRGGHQAAAHSRAPGSRPGTEGRKPSTDPLDPWGTKGGA</sequence>
<name>A0A972FQ07_9GAMM</name>
<dbReference type="InterPro" id="IPR036361">
    <property type="entry name" value="SAP_dom_sf"/>
</dbReference>
<dbReference type="AlphaFoldDB" id="A0A972FQ07"/>
<dbReference type="GO" id="GO:0003677">
    <property type="term" value="F:DNA binding"/>
    <property type="evidence" value="ECO:0007669"/>
    <property type="project" value="UniProtKB-KW"/>
</dbReference>
<reference evidence="2" key="1">
    <citation type="submission" date="2020-04" db="EMBL/GenBank/DDBJ databases">
        <title>Description of Shewanella salipaludis sp. nov., isolated from a salt marsh.</title>
        <authorList>
            <person name="Park S."/>
            <person name="Yoon J.-H."/>
        </authorList>
    </citation>
    <scope>NUCLEOTIDE SEQUENCE</scope>
    <source>
        <strain evidence="2">SHSM-M6</strain>
    </source>
</reference>
<dbReference type="EMBL" id="JAAXYH010000001">
    <property type="protein sequence ID" value="NMH64008.1"/>
    <property type="molecule type" value="Genomic_DNA"/>
</dbReference>
<gene>
    <name evidence="2" type="ORF">HC757_02305</name>
</gene>
<evidence type="ECO:0000313" key="2">
    <source>
        <dbReference type="EMBL" id="NMH64008.1"/>
    </source>
</evidence>
<dbReference type="RefSeq" id="WP_169562675.1">
    <property type="nucleotide sequence ID" value="NZ_JAAXYH010000001.1"/>
</dbReference>
<evidence type="ECO:0000256" key="1">
    <source>
        <dbReference type="SAM" id="MobiDB-lite"/>
    </source>
</evidence>
<feature type="region of interest" description="Disordered" evidence="1">
    <location>
        <begin position="126"/>
        <end position="180"/>
    </location>
</feature>
<organism evidence="2 3">
    <name type="scientific">Shewanella salipaludis</name>
    <dbReference type="NCBI Taxonomy" id="2723052"/>
    <lineage>
        <taxon>Bacteria</taxon>
        <taxon>Pseudomonadati</taxon>
        <taxon>Pseudomonadota</taxon>
        <taxon>Gammaproteobacteria</taxon>
        <taxon>Alteromonadales</taxon>
        <taxon>Shewanellaceae</taxon>
        <taxon>Shewanella</taxon>
    </lineage>
</organism>
<dbReference type="InterPro" id="IPR018668">
    <property type="entry name" value="DNA-binding_VF530-like"/>
</dbReference>
<proteinExistence type="predicted"/>
<evidence type="ECO:0000313" key="3">
    <source>
        <dbReference type="Proteomes" id="UP000737113"/>
    </source>
</evidence>
<accession>A0A972FQ07</accession>
<dbReference type="Gene3D" id="1.10.720.30">
    <property type="entry name" value="SAP domain"/>
    <property type="match status" value="1"/>
</dbReference>
<comment type="caution">
    <text evidence="2">The sequence shown here is derived from an EMBL/GenBank/DDBJ whole genome shotgun (WGS) entry which is preliminary data.</text>
</comment>
<protein>
    <submittedName>
        <fullName evidence="2">DNA-binding protein VF530</fullName>
    </submittedName>
</protein>
<dbReference type="Proteomes" id="UP000737113">
    <property type="component" value="Unassembled WGS sequence"/>
</dbReference>